<dbReference type="PANTHER" id="PTHR42852:SF17">
    <property type="entry name" value="THIOREDOXIN-LIKE PROTEIN HI_1115"/>
    <property type="match status" value="1"/>
</dbReference>
<dbReference type="PANTHER" id="PTHR42852">
    <property type="entry name" value="THIOL:DISULFIDE INTERCHANGE PROTEIN DSBE"/>
    <property type="match status" value="1"/>
</dbReference>
<dbReference type="Gene3D" id="1.25.40.10">
    <property type="entry name" value="Tetratricopeptide repeat domain"/>
    <property type="match status" value="1"/>
</dbReference>
<dbReference type="RefSeq" id="WP_129002649.1">
    <property type="nucleotide sequence ID" value="NZ_SDHZ01000001.1"/>
</dbReference>
<dbReference type="GO" id="GO:0016209">
    <property type="term" value="F:antioxidant activity"/>
    <property type="evidence" value="ECO:0007669"/>
    <property type="project" value="InterPro"/>
</dbReference>
<dbReference type="InterPro" id="IPR036249">
    <property type="entry name" value="Thioredoxin-like_sf"/>
</dbReference>
<name>A0A4Q1DC33_9BACT</name>
<evidence type="ECO:0000259" key="2">
    <source>
        <dbReference type="PROSITE" id="PS51352"/>
    </source>
</evidence>
<accession>A0A4Q1DC33</accession>
<dbReference type="EMBL" id="SDHZ01000001">
    <property type="protein sequence ID" value="RXK86900.1"/>
    <property type="molecule type" value="Genomic_DNA"/>
</dbReference>
<dbReference type="InterPro" id="IPR050553">
    <property type="entry name" value="Thioredoxin_ResA/DsbE_sf"/>
</dbReference>
<dbReference type="GO" id="GO:0016491">
    <property type="term" value="F:oxidoreductase activity"/>
    <property type="evidence" value="ECO:0007669"/>
    <property type="project" value="InterPro"/>
</dbReference>
<dbReference type="CDD" id="cd02966">
    <property type="entry name" value="TlpA_like_family"/>
    <property type="match status" value="1"/>
</dbReference>
<reference evidence="3 4" key="1">
    <citation type="submission" date="2019-01" db="EMBL/GenBank/DDBJ databases">
        <title>Filimonas sp. strain TTM-71.</title>
        <authorList>
            <person name="Chen W.-M."/>
        </authorList>
    </citation>
    <scope>NUCLEOTIDE SEQUENCE [LARGE SCALE GENOMIC DNA]</scope>
    <source>
        <strain evidence="3 4">TTM-71</strain>
    </source>
</reference>
<dbReference type="InterPro" id="IPR000866">
    <property type="entry name" value="AhpC/TSA"/>
</dbReference>
<dbReference type="Proteomes" id="UP000290545">
    <property type="component" value="Unassembled WGS sequence"/>
</dbReference>
<dbReference type="SUPFAM" id="SSF52833">
    <property type="entry name" value="Thioredoxin-like"/>
    <property type="match status" value="1"/>
</dbReference>
<feature type="chain" id="PRO_5020768023" evidence="1">
    <location>
        <begin position="28"/>
        <end position="382"/>
    </location>
</feature>
<organism evidence="3 4">
    <name type="scientific">Filimonas effusa</name>
    <dbReference type="NCBI Taxonomy" id="2508721"/>
    <lineage>
        <taxon>Bacteria</taxon>
        <taxon>Pseudomonadati</taxon>
        <taxon>Bacteroidota</taxon>
        <taxon>Chitinophagia</taxon>
        <taxon>Chitinophagales</taxon>
        <taxon>Chitinophagaceae</taxon>
        <taxon>Filimonas</taxon>
    </lineage>
</organism>
<evidence type="ECO:0000313" key="3">
    <source>
        <dbReference type="EMBL" id="RXK86900.1"/>
    </source>
</evidence>
<feature type="domain" description="Thioredoxin" evidence="2">
    <location>
        <begin position="223"/>
        <end position="373"/>
    </location>
</feature>
<keyword evidence="1" id="KW-0732">Signal</keyword>
<evidence type="ECO:0000313" key="4">
    <source>
        <dbReference type="Proteomes" id="UP000290545"/>
    </source>
</evidence>
<dbReference type="SUPFAM" id="SSF48452">
    <property type="entry name" value="TPR-like"/>
    <property type="match status" value="1"/>
</dbReference>
<dbReference type="PROSITE" id="PS51352">
    <property type="entry name" value="THIOREDOXIN_2"/>
    <property type="match status" value="1"/>
</dbReference>
<dbReference type="InterPro" id="IPR013766">
    <property type="entry name" value="Thioredoxin_domain"/>
</dbReference>
<dbReference type="GO" id="GO:0006950">
    <property type="term" value="P:response to stress"/>
    <property type="evidence" value="ECO:0007669"/>
    <property type="project" value="UniProtKB-ARBA"/>
</dbReference>
<dbReference type="Pfam" id="PF00578">
    <property type="entry name" value="AhpC-TSA"/>
    <property type="match status" value="1"/>
</dbReference>
<sequence length="382" mass="42523">MIRIVNRISKIAYLAIVALLVSKTAQAQFASAEDKALKETVGKLAGEGKKTEALAAMYKISNVNTRNSAMSDYISGLFSAGDEKAAMAFAAKQLDSLKALRLQPDMKYAYSNLALPYATTLVRYKRYEEAYAILNPLLAANETVHYTVHETYVKALMGLGRYHDALNKVKELIMDGKASPFVSDTAFEQAYTHWKGNAHGFSMLKDSVNKAWKSDIWTKVSAEAMQTPAPGFELKDADGKLVSLASLKGKTVVLDFWANWCQPCKASFPVMKMAQERYRKDPGVVFLFIHCFEREADPLPEAVTYMKGHNFDFRVLFDLRDTATKESPVAKSFNVRGIPTKCIIDPQGNLRFTSVGGTKYTETDVQAVEHIATMIEFARKNS</sequence>
<protein>
    <submittedName>
        <fullName evidence="3">TlpA family protein disulfide reductase</fullName>
    </submittedName>
</protein>
<dbReference type="OrthoDB" id="634996at2"/>
<keyword evidence="4" id="KW-1185">Reference proteome</keyword>
<feature type="signal peptide" evidence="1">
    <location>
        <begin position="1"/>
        <end position="27"/>
    </location>
</feature>
<dbReference type="InterPro" id="IPR011990">
    <property type="entry name" value="TPR-like_helical_dom_sf"/>
</dbReference>
<dbReference type="Gene3D" id="3.40.30.10">
    <property type="entry name" value="Glutaredoxin"/>
    <property type="match status" value="1"/>
</dbReference>
<comment type="caution">
    <text evidence="3">The sequence shown here is derived from an EMBL/GenBank/DDBJ whole genome shotgun (WGS) entry which is preliminary data.</text>
</comment>
<gene>
    <name evidence="3" type="ORF">ESB13_08950</name>
</gene>
<proteinExistence type="predicted"/>
<dbReference type="AlphaFoldDB" id="A0A4Q1DC33"/>
<evidence type="ECO:0000256" key="1">
    <source>
        <dbReference type="SAM" id="SignalP"/>
    </source>
</evidence>